<dbReference type="PANTHER" id="PTHR45947:SF3">
    <property type="entry name" value="SULFOQUINOVOSYL TRANSFERASE SQD2"/>
    <property type="match status" value="1"/>
</dbReference>
<feature type="transmembrane region" description="Helical" evidence="1">
    <location>
        <begin position="93"/>
        <end position="112"/>
    </location>
</feature>
<accession>A0ABR8U981</accession>
<evidence type="ECO:0000313" key="3">
    <source>
        <dbReference type="EMBL" id="MBD7984582.1"/>
    </source>
</evidence>
<sequence length="387" mass="44781">MKNKVLILTGYYYPSIKAGGPVRSIINLVENLSNEFDFYIITSDRDLGDCKPYSNIEVDKWISVNHAKVYYTDPTKLKMSKLLSILKEKDYNVIYLNSFFSFKLSILPLFFVRMQLLKPKKIILAPRGQFSNGALGLKSIKKNAFIRLARFFRLHKNVIWHSTNILEKENIIKNYNSKIDTVIANNLTRNYKELNFEKQLTKTKGSLKIVYISRIHPMKNLLQALNVLMNSNDNITFNIFGPIEDSSYWDECLTVIKVLPKNITVNYNGIINNDEVNKVLKSNHVFFLLTLGENFGHAISEALLGGCPVIISDQTPWRNLNSENVGWDLSLENNEEISEKIDFFVQLSQLEYNKMSELAFLYGQKESNQEKDIVSYKRLFSNENCYE</sequence>
<keyword evidence="1" id="KW-0812">Transmembrane</keyword>
<reference evidence="3 4" key="1">
    <citation type="submission" date="2020-08" db="EMBL/GenBank/DDBJ databases">
        <title>A Genomic Blueprint of the Chicken Gut Microbiome.</title>
        <authorList>
            <person name="Gilroy R."/>
            <person name="Ravi A."/>
            <person name="Getino M."/>
            <person name="Pursley I."/>
            <person name="Horton D.L."/>
            <person name="Alikhan N.-F."/>
            <person name="Baker D."/>
            <person name="Gharbi K."/>
            <person name="Hall N."/>
            <person name="Watson M."/>
            <person name="Adriaenssens E.M."/>
            <person name="Foster-Nyarko E."/>
            <person name="Jarju S."/>
            <person name="Secka A."/>
            <person name="Antonio M."/>
            <person name="Oren A."/>
            <person name="Chaudhuri R."/>
            <person name="La Ragione R.M."/>
            <person name="Hildebrand F."/>
            <person name="Pallen M.J."/>
        </authorList>
    </citation>
    <scope>NUCLEOTIDE SEQUENCE [LARGE SCALE GENOMIC DNA]</scope>
    <source>
        <strain evidence="3 4">Sa2YVA2</strain>
    </source>
</reference>
<organism evidence="3 4">
    <name type="scientific">Sporosarcina quadrami</name>
    <dbReference type="NCBI Taxonomy" id="2762234"/>
    <lineage>
        <taxon>Bacteria</taxon>
        <taxon>Bacillati</taxon>
        <taxon>Bacillota</taxon>
        <taxon>Bacilli</taxon>
        <taxon>Bacillales</taxon>
        <taxon>Caryophanaceae</taxon>
        <taxon>Sporosarcina</taxon>
    </lineage>
</organism>
<keyword evidence="4" id="KW-1185">Reference proteome</keyword>
<keyword evidence="1" id="KW-1133">Transmembrane helix</keyword>
<comment type="caution">
    <text evidence="3">The sequence shown here is derived from an EMBL/GenBank/DDBJ whole genome shotgun (WGS) entry which is preliminary data.</text>
</comment>
<dbReference type="PANTHER" id="PTHR45947">
    <property type="entry name" value="SULFOQUINOVOSYL TRANSFERASE SQD2"/>
    <property type="match status" value="1"/>
</dbReference>
<evidence type="ECO:0000256" key="1">
    <source>
        <dbReference type="SAM" id="Phobius"/>
    </source>
</evidence>
<dbReference type="Gene3D" id="3.40.50.2000">
    <property type="entry name" value="Glycogen Phosphorylase B"/>
    <property type="match status" value="2"/>
</dbReference>
<dbReference type="SUPFAM" id="SSF53756">
    <property type="entry name" value="UDP-Glycosyltransferase/glycogen phosphorylase"/>
    <property type="match status" value="1"/>
</dbReference>
<dbReference type="CDD" id="cd03801">
    <property type="entry name" value="GT4_PimA-like"/>
    <property type="match status" value="1"/>
</dbReference>
<dbReference type="InterPro" id="IPR050194">
    <property type="entry name" value="Glycosyltransferase_grp1"/>
</dbReference>
<dbReference type="InterPro" id="IPR001296">
    <property type="entry name" value="Glyco_trans_1"/>
</dbReference>
<dbReference type="Pfam" id="PF00534">
    <property type="entry name" value="Glycos_transf_1"/>
    <property type="match status" value="1"/>
</dbReference>
<keyword evidence="1" id="KW-0472">Membrane</keyword>
<dbReference type="RefSeq" id="WP_191694280.1">
    <property type="nucleotide sequence ID" value="NZ_JACSQN010000006.1"/>
</dbReference>
<evidence type="ECO:0000313" key="4">
    <source>
        <dbReference type="Proteomes" id="UP000626786"/>
    </source>
</evidence>
<dbReference type="Proteomes" id="UP000626786">
    <property type="component" value="Unassembled WGS sequence"/>
</dbReference>
<feature type="domain" description="Glycosyl transferase family 1" evidence="2">
    <location>
        <begin position="196"/>
        <end position="355"/>
    </location>
</feature>
<evidence type="ECO:0000259" key="2">
    <source>
        <dbReference type="Pfam" id="PF00534"/>
    </source>
</evidence>
<proteinExistence type="predicted"/>
<protein>
    <submittedName>
        <fullName evidence="3">Glycosyltransferase</fullName>
    </submittedName>
</protein>
<dbReference type="EMBL" id="JACSQN010000006">
    <property type="protein sequence ID" value="MBD7984582.1"/>
    <property type="molecule type" value="Genomic_DNA"/>
</dbReference>
<name>A0ABR8U981_9BACL</name>
<gene>
    <name evidence="3" type="ORF">H9649_08325</name>
</gene>